<dbReference type="SUPFAM" id="SSF55729">
    <property type="entry name" value="Acyl-CoA N-acyltransferases (Nat)"/>
    <property type="match status" value="1"/>
</dbReference>
<sequence length="164" mass="17646">MQIRDALPEDAPAACIVLKRSIAELCEADHRNDPSILARWLGNKTHANFRAWIEQPDNSVLVAVENHDILAVGSVTDAGTIGLSYVSPDARFRGISRALLRALELRAAERGNHRCNLTSTETARRFYLSNGYTETGAPAGGFGTSSGYPMTRALSGRSSADSDG</sequence>
<keyword evidence="5" id="KW-1185">Reference proteome</keyword>
<dbReference type="Gene3D" id="3.40.630.30">
    <property type="match status" value="1"/>
</dbReference>
<dbReference type="InterPro" id="IPR050832">
    <property type="entry name" value="Bact_Acetyltransf"/>
</dbReference>
<dbReference type="Pfam" id="PF13673">
    <property type="entry name" value="Acetyltransf_10"/>
    <property type="match status" value="1"/>
</dbReference>
<dbReference type="InterPro" id="IPR016181">
    <property type="entry name" value="Acyl_CoA_acyltransferase"/>
</dbReference>
<feature type="domain" description="N-acetyltransferase" evidence="3">
    <location>
        <begin position="1"/>
        <end position="155"/>
    </location>
</feature>
<evidence type="ECO:0000313" key="5">
    <source>
        <dbReference type="Proteomes" id="UP001315278"/>
    </source>
</evidence>
<keyword evidence="2" id="KW-0012">Acyltransferase</keyword>
<name>A0ABS5FXZ9_9BRAD</name>
<proteinExistence type="predicted"/>
<comment type="caution">
    <text evidence="4">The sequence shown here is derived from an EMBL/GenBank/DDBJ whole genome shotgun (WGS) entry which is preliminary data.</text>
</comment>
<evidence type="ECO:0000313" key="4">
    <source>
        <dbReference type="EMBL" id="MBR0801638.1"/>
    </source>
</evidence>
<accession>A0ABS5FXZ9</accession>
<gene>
    <name evidence="4" type="ORF">JQ615_40535</name>
</gene>
<dbReference type="PROSITE" id="PS51186">
    <property type="entry name" value="GNAT"/>
    <property type="match status" value="1"/>
</dbReference>
<dbReference type="CDD" id="cd04301">
    <property type="entry name" value="NAT_SF"/>
    <property type="match status" value="1"/>
</dbReference>
<evidence type="ECO:0000259" key="3">
    <source>
        <dbReference type="PROSITE" id="PS51186"/>
    </source>
</evidence>
<dbReference type="PANTHER" id="PTHR43877:SF2">
    <property type="entry name" value="AMINOALKYLPHOSPHONATE N-ACETYLTRANSFERASE-RELATED"/>
    <property type="match status" value="1"/>
</dbReference>
<dbReference type="EMBL" id="JAFCJH010000093">
    <property type="protein sequence ID" value="MBR0801638.1"/>
    <property type="molecule type" value="Genomic_DNA"/>
</dbReference>
<reference evidence="5" key="1">
    <citation type="journal article" date="2021" name="ISME J.">
        <title>Evolutionary origin and ecological implication of a unique nif island in free-living Bradyrhizobium lineages.</title>
        <authorList>
            <person name="Tao J."/>
        </authorList>
    </citation>
    <scope>NUCLEOTIDE SEQUENCE [LARGE SCALE GENOMIC DNA]</scope>
    <source>
        <strain evidence="5">SZCCT0434</strain>
    </source>
</reference>
<organism evidence="4 5">
    <name type="scientific">Bradyrhizobium jicamae</name>
    <dbReference type="NCBI Taxonomy" id="280332"/>
    <lineage>
        <taxon>Bacteria</taxon>
        <taxon>Pseudomonadati</taxon>
        <taxon>Pseudomonadota</taxon>
        <taxon>Alphaproteobacteria</taxon>
        <taxon>Hyphomicrobiales</taxon>
        <taxon>Nitrobacteraceae</taxon>
        <taxon>Bradyrhizobium</taxon>
    </lineage>
</organism>
<protein>
    <submittedName>
        <fullName evidence="4">GNAT family N-acetyltransferase</fullName>
    </submittedName>
</protein>
<dbReference type="InterPro" id="IPR000182">
    <property type="entry name" value="GNAT_dom"/>
</dbReference>
<dbReference type="PANTHER" id="PTHR43877">
    <property type="entry name" value="AMINOALKYLPHOSPHONATE N-ACETYLTRANSFERASE-RELATED-RELATED"/>
    <property type="match status" value="1"/>
</dbReference>
<evidence type="ECO:0000256" key="2">
    <source>
        <dbReference type="ARBA" id="ARBA00023315"/>
    </source>
</evidence>
<dbReference type="Proteomes" id="UP001315278">
    <property type="component" value="Unassembled WGS sequence"/>
</dbReference>
<keyword evidence="1" id="KW-0808">Transferase</keyword>
<evidence type="ECO:0000256" key="1">
    <source>
        <dbReference type="ARBA" id="ARBA00022679"/>
    </source>
</evidence>